<name>A0ABQ5ZTM1_9GAMM</name>
<dbReference type="InterPro" id="IPR039552">
    <property type="entry name" value="IS66_C"/>
</dbReference>
<evidence type="ECO:0000259" key="1">
    <source>
        <dbReference type="Pfam" id="PF03050"/>
    </source>
</evidence>
<organism evidence="3 4">
    <name type="scientific">Marinospirillum insulare</name>
    <dbReference type="NCBI Taxonomy" id="217169"/>
    <lineage>
        <taxon>Bacteria</taxon>
        <taxon>Pseudomonadati</taxon>
        <taxon>Pseudomonadota</taxon>
        <taxon>Gammaproteobacteria</taxon>
        <taxon>Oceanospirillales</taxon>
        <taxon>Oceanospirillaceae</taxon>
        <taxon>Marinospirillum</taxon>
    </lineage>
</organism>
<evidence type="ECO:0000259" key="2">
    <source>
        <dbReference type="Pfam" id="PF13817"/>
    </source>
</evidence>
<comment type="caution">
    <text evidence="3">The sequence shown here is derived from an EMBL/GenBank/DDBJ whole genome shotgun (WGS) entry which is preliminary data.</text>
</comment>
<dbReference type="EMBL" id="BSOR01000005">
    <property type="protein sequence ID" value="GLR62777.1"/>
    <property type="molecule type" value="Genomic_DNA"/>
</dbReference>
<dbReference type="Pfam" id="PF13817">
    <property type="entry name" value="DDE_Tnp_IS66_C"/>
    <property type="match status" value="1"/>
</dbReference>
<evidence type="ECO:0000313" key="3">
    <source>
        <dbReference type="EMBL" id="GLR62777.1"/>
    </source>
</evidence>
<dbReference type="Pfam" id="PF03050">
    <property type="entry name" value="DDE_Tnp_IS66"/>
    <property type="match status" value="1"/>
</dbReference>
<proteinExistence type="predicted"/>
<dbReference type="PANTHER" id="PTHR33678">
    <property type="entry name" value="BLL1576 PROTEIN"/>
    <property type="match status" value="1"/>
</dbReference>
<dbReference type="InterPro" id="IPR052344">
    <property type="entry name" value="Transposase-related"/>
</dbReference>
<dbReference type="PANTHER" id="PTHR33678:SF1">
    <property type="entry name" value="BLL1576 PROTEIN"/>
    <property type="match status" value="1"/>
</dbReference>
<feature type="domain" description="Transposase IS66 C-terminal" evidence="2">
    <location>
        <begin position="87"/>
        <end position="123"/>
    </location>
</feature>
<protein>
    <recommendedName>
        <fullName evidence="5">IS66 C-terminal element</fullName>
    </recommendedName>
</protein>
<dbReference type="InterPro" id="IPR004291">
    <property type="entry name" value="Transposase_IS66_central"/>
</dbReference>
<dbReference type="Proteomes" id="UP001156682">
    <property type="component" value="Unassembled WGS sequence"/>
</dbReference>
<gene>
    <name evidence="3" type="ORF">GCM10007878_02120</name>
</gene>
<keyword evidence="4" id="KW-1185">Reference proteome</keyword>
<evidence type="ECO:0008006" key="5">
    <source>
        <dbReference type="Google" id="ProtNLM"/>
    </source>
</evidence>
<reference evidence="4" key="1">
    <citation type="journal article" date="2019" name="Int. J. Syst. Evol. Microbiol.">
        <title>The Global Catalogue of Microorganisms (GCM) 10K type strain sequencing project: providing services to taxonomists for standard genome sequencing and annotation.</title>
        <authorList>
            <consortium name="The Broad Institute Genomics Platform"/>
            <consortium name="The Broad Institute Genome Sequencing Center for Infectious Disease"/>
            <person name="Wu L."/>
            <person name="Ma J."/>
        </authorList>
    </citation>
    <scope>NUCLEOTIDE SEQUENCE [LARGE SCALE GENOMIC DNA]</scope>
    <source>
        <strain evidence="4">NBRC 100033</strain>
    </source>
</reference>
<sequence>MKPFYNLFQWCQGQLENCGLLPTDPLSKALNYVLKREASLSVFLEDPDVQPDTNHLEHTLRPIPLGRKNWLFCWTELGAEHLGIIQSLISTCKLHDLNPYTYLVDVLQRISQHPASKVNELTPRLWKERFADNPLRALIDPRHPQRQSSL</sequence>
<accession>A0ABQ5ZTM1</accession>
<feature type="domain" description="Transposase IS66 central" evidence="1">
    <location>
        <begin position="7"/>
        <end position="80"/>
    </location>
</feature>
<evidence type="ECO:0000313" key="4">
    <source>
        <dbReference type="Proteomes" id="UP001156682"/>
    </source>
</evidence>